<keyword evidence="2" id="KW-0255">Endonuclease</keyword>
<dbReference type="Pfam" id="PF07510">
    <property type="entry name" value="GmrSD_C"/>
    <property type="match status" value="1"/>
</dbReference>
<organism evidence="2 3">
    <name type="scientific">Stenotrophomonas nitritireducens</name>
    <dbReference type="NCBI Taxonomy" id="83617"/>
    <lineage>
        <taxon>Bacteria</taxon>
        <taxon>Pseudomonadati</taxon>
        <taxon>Pseudomonadota</taxon>
        <taxon>Gammaproteobacteria</taxon>
        <taxon>Lysobacterales</taxon>
        <taxon>Lysobacteraceae</taxon>
        <taxon>Stenotrophomonas</taxon>
    </lineage>
</organism>
<dbReference type="Proteomes" id="UP000664815">
    <property type="component" value="Unassembled WGS sequence"/>
</dbReference>
<accession>A0A9D8KX55</accession>
<evidence type="ECO:0000313" key="2">
    <source>
        <dbReference type="EMBL" id="MBN8798443.1"/>
    </source>
</evidence>
<dbReference type="InterPro" id="IPR011089">
    <property type="entry name" value="GmrSD_C"/>
</dbReference>
<comment type="caution">
    <text evidence="2">The sequence shown here is derived from an EMBL/GenBank/DDBJ whole genome shotgun (WGS) entry which is preliminary data.</text>
</comment>
<feature type="non-terminal residue" evidence="2">
    <location>
        <position position="1"/>
    </location>
</feature>
<evidence type="ECO:0000259" key="1">
    <source>
        <dbReference type="Pfam" id="PF07510"/>
    </source>
</evidence>
<evidence type="ECO:0000313" key="3">
    <source>
        <dbReference type="Proteomes" id="UP000664815"/>
    </source>
</evidence>
<reference evidence="2" key="1">
    <citation type="submission" date="2021-02" db="EMBL/GenBank/DDBJ databases">
        <title>Thiocyanate and organic carbon inputs drive convergent selection for specific autotrophic Afipia and Thiobacillus strains within complex microbiomes.</title>
        <authorList>
            <person name="Huddy R.J."/>
            <person name="Sachdeva R."/>
            <person name="Kadzinga F."/>
            <person name="Kantor R.S."/>
            <person name="Harrison S.T.L."/>
            <person name="Banfield J.F."/>
        </authorList>
    </citation>
    <scope>NUCLEOTIDE SEQUENCE</scope>
    <source>
        <strain evidence="2">SCN18_10_11_15_R1_P_69_7</strain>
    </source>
</reference>
<proteinExistence type="predicted"/>
<protein>
    <submittedName>
        <fullName evidence="2">HNH endonuclease</fullName>
    </submittedName>
</protein>
<sequence>RIGSEFHRWLGEHAEQLGLKSGQDFFRFVCEDMVFYTRQYERIRRASLSPAQGLEPVYHVAAFNFTLQYPLLLAPLRITDTPEVIVRKIRAVAVFLDILLARRAVNYLSMTYGAMSYAAFLIMRDIRGLKPTILVDVLVRRLDEQGCTFDGTADGRRNGFDGFALNQWSKRYIKVLLARMTAHLETASGMESSAARYLVEGRGRYEIEHIWADHYARHRDEFASQADFADYRNRFGGLLLLPKSFNASYGDLPYAKKRRHYPSQNLLAWSLHEQCYERNPGFLAWIKREGLPFVAMEDFRKADLDARHALYRQLADRVWDPGRLVAEAG</sequence>
<dbReference type="PANTHER" id="PTHR35149:SF2">
    <property type="entry name" value="DUF262 DOMAIN-CONTAINING PROTEIN"/>
    <property type="match status" value="1"/>
</dbReference>
<keyword evidence="2" id="KW-0540">Nuclease</keyword>
<name>A0A9D8KX55_9GAMM</name>
<dbReference type="AlphaFoldDB" id="A0A9D8KX55"/>
<gene>
    <name evidence="2" type="ORF">J0H45_03650</name>
</gene>
<keyword evidence="2" id="KW-0378">Hydrolase</keyword>
<dbReference type="GO" id="GO:0004519">
    <property type="term" value="F:endonuclease activity"/>
    <property type="evidence" value="ECO:0007669"/>
    <property type="project" value="UniProtKB-KW"/>
</dbReference>
<dbReference type="EMBL" id="JAFKMG010000356">
    <property type="protein sequence ID" value="MBN8798443.1"/>
    <property type="molecule type" value="Genomic_DNA"/>
</dbReference>
<dbReference type="PANTHER" id="PTHR35149">
    <property type="entry name" value="SLL5132 PROTEIN"/>
    <property type="match status" value="1"/>
</dbReference>
<feature type="domain" description="GmrSD restriction endonucleases C-terminal" evidence="1">
    <location>
        <begin position="160"/>
        <end position="266"/>
    </location>
</feature>